<dbReference type="VEuPathDB" id="FungiDB:H257_01388"/>
<evidence type="ECO:0000256" key="15">
    <source>
        <dbReference type="SAM" id="Phobius"/>
    </source>
</evidence>
<proteinExistence type="inferred from homology"/>
<evidence type="ECO:0000313" key="17">
    <source>
        <dbReference type="EMBL" id="KAF0767300.1"/>
    </source>
</evidence>
<keyword evidence="6 15" id="KW-0812">Transmembrane</keyword>
<evidence type="ECO:0000256" key="10">
    <source>
        <dbReference type="ARBA" id="ARBA00023065"/>
    </source>
</evidence>
<evidence type="ECO:0000256" key="11">
    <source>
        <dbReference type="ARBA" id="ARBA00023128"/>
    </source>
</evidence>
<dbReference type="InterPro" id="IPR006769">
    <property type="entry name" value="MCU_C"/>
</dbReference>
<keyword evidence="9 15" id="KW-1133">Transmembrane helix</keyword>
<keyword evidence="5" id="KW-0107">Calcium channel</keyword>
<evidence type="ECO:0000259" key="16">
    <source>
        <dbReference type="Pfam" id="PF04678"/>
    </source>
</evidence>
<evidence type="ECO:0000256" key="7">
    <source>
        <dbReference type="ARBA" id="ARBA00022792"/>
    </source>
</evidence>
<dbReference type="PANTHER" id="PTHR13462:SF10">
    <property type="entry name" value="CALCIUM UNIPORTER PROTEIN, MITOCHONDRIAL"/>
    <property type="match status" value="1"/>
</dbReference>
<keyword evidence="13" id="KW-0407">Ion channel</keyword>
<evidence type="ECO:0000256" key="13">
    <source>
        <dbReference type="ARBA" id="ARBA00023303"/>
    </source>
</evidence>
<feature type="domain" description="Calcium uniporter protein C-terminal" evidence="16">
    <location>
        <begin position="217"/>
        <end position="400"/>
    </location>
</feature>
<name>A0A6A5ASC1_APHAT</name>
<keyword evidence="7" id="KW-0999">Mitochondrion inner membrane</keyword>
<evidence type="ECO:0000256" key="5">
    <source>
        <dbReference type="ARBA" id="ARBA00022673"/>
    </source>
</evidence>
<dbReference type="Pfam" id="PF04678">
    <property type="entry name" value="MCU"/>
    <property type="match status" value="1"/>
</dbReference>
<comment type="caution">
    <text evidence="17">The sequence shown here is derived from an EMBL/GenBank/DDBJ whole genome shotgun (WGS) entry which is preliminary data.</text>
</comment>
<feature type="transmembrane region" description="Helical" evidence="15">
    <location>
        <begin position="317"/>
        <end position="336"/>
    </location>
</feature>
<comment type="subcellular location">
    <subcellularLocation>
        <location evidence="1">Mitochondrion inner membrane</location>
        <topology evidence="1">Multi-pass membrane protein</topology>
    </subcellularLocation>
</comment>
<dbReference type="GO" id="GO:0036444">
    <property type="term" value="P:calcium import into the mitochondrion"/>
    <property type="evidence" value="ECO:0007669"/>
    <property type="project" value="TreeGrafter"/>
</dbReference>
<dbReference type="Proteomes" id="UP000469452">
    <property type="component" value="Unassembled WGS sequence"/>
</dbReference>
<dbReference type="GO" id="GO:1990246">
    <property type="term" value="C:uniplex complex"/>
    <property type="evidence" value="ECO:0007669"/>
    <property type="project" value="TreeGrafter"/>
</dbReference>
<evidence type="ECO:0000256" key="4">
    <source>
        <dbReference type="ARBA" id="ARBA00022568"/>
    </source>
</evidence>
<dbReference type="AlphaFoldDB" id="A0A6A5ASC1"/>
<feature type="transmembrane region" description="Helical" evidence="15">
    <location>
        <begin position="348"/>
        <end position="365"/>
    </location>
</feature>
<dbReference type="GO" id="GO:0051560">
    <property type="term" value="P:mitochondrial calcium ion homeostasis"/>
    <property type="evidence" value="ECO:0007669"/>
    <property type="project" value="InterPro"/>
</dbReference>
<dbReference type="EMBL" id="VJMI01006163">
    <property type="protein sequence ID" value="KAF0767300.1"/>
    <property type="molecule type" value="Genomic_DNA"/>
</dbReference>
<comment type="similarity">
    <text evidence="2">Belongs to the MCU (TC 1.A.77) family.</text>
</comment>
<dbReference type="GO" id="GO:0005262">
    <property type="term" value="F:calcium channel activity"/>
    <property type="evidence" value="ECO:0007669"/>
    <property type="project" value="UniProtKB-KW"/>
</dbReference>
<evidence type="ECO:0000256" key="2">
    <source>
        <dbReference type="ARBA" id="ARBA00005653"/>
    </source>
</evidence>
<accession>A0A6A5ASC1</accession>
<keyword evidence="12 15" id="KW-0472">Membrane</keyword>
<dbReference type="GO" id="GO:0015292">
    <property type="term" value="F:uniporter activity"/>
    <property type="evidence" value="ECO:0007669"/>
    <property type="project" value="TreeGrafter"/>
</dbReference>
<evidence type="ECO:0000256" key="6">
    <source>
        <dbReference type="ARBA" id="ARBA00022692"/>
    </source>
</evidence>
<evidence type="ECO:0000256" key="1">
    <source>
        <dbReference type="ARBA" id="ARBA00004448"/>
    </source>
</evidence>
<keyword evidence="11" id="KW-0496">Mitochondrion</keyword>
<keyword evidence="3" id="KW-0813">Transport</keyword>
<sequence length="435" mass="48063">MIAARLMRRGVMPAVTARVTSSIMPLPRSMLMPLASFSSISRSTVGTTNSFGAGSGSAGKPLELKYLEANGSLALALPLTGDPHSEIGLGMKLFSLHPTTSVASFVSQVQLEDTTAKDVQIRTQKGVPVAPETAFSSLMADDFQIVLNDKVLRVAAPVFTGDAYTSLPQDGGLDMRAIAHKAAIIKLRETIANHPKWKIDVTEFKKLAADHGIPPKQASQVLHAFHQVGLVFHFSQVKNNHLPHAADEELKSAVFLKPRNILDGYFDSLGLIPPSTQRYVEKRQQLEADLAAIMPEHDALLHLQAQLDETAHKRTAVYCYLSSAGLVGTGGLYAWLTFVEYSWDIMEPITYFTGFGVSVLSYFWWTLTTSEYEYGNVYDFIYQRRRNALYTKSQFDPIKLDNLQAKVAGIHRDIADITTKLTKPTCLQAEFLKEK</sequence>
<protein>
    <recommendedName>
        <fullName evidence="16">Calcium uniporter protein C-terminal domain-containing protein</fullName>
    </recommendedName>
</protein>
<gene>
    <name evidence="17" type="ORF">AaE_002862</name>
</gene>
<evidence type="ECO:0000256" key="9">
    <source>
        <dbReference type="ARBA" id="ARBA00022989"/>
    </source>
</evidence>
<evidence type="ECO:0000256" key="14">
    <source>
        <dbReference type="ARBA" id="ARBA00036634"/>
    </source>
</evidence>
<evidence type="ECO:0000256" key="8">
    <source>
        <dbReference type="ARBA" id="ARBA00022837"/>
    </source>
</evidence>
<comment type="catalytic activity">
    <reaction evidence="14">
        <text>Ca(2+)(in) = Ca(2+)(out)</text>
        <dbReference type="Rhea" id="RHEA:29671"/>
        <dbReference type="ChEBI" id="CHEBI:29108"/>
    </reaction>
</comment>
<dbReference type="InterPro" id="IPR039055">
    <property type="entry name" value="MCU_fam"/>
</dbReference>
<reference evidence="17 18" key="1">
    <citation type="submission" date="2019-06" db="EMBL/GenBank/DDBJ databases">
        <title>Genomics analysis of Aphanomyces spp. identifies a new class of oomycete effector associated with host adaptation.</title>
        <authorList>
            <person name="Gaulin E."/>
        </authorList>
    </citation>
    <scope>NUCLEOTIDE SEQUENCE [LARGE SCALE GENOMIC DNA]</scope>
    <source>
        <strain evidence="17 18">E</strain>
    </source>
</reference>
<evidence type="ECO:0000256" key="12">
    <source>
        <dbReference type="ARBA" id="ARBA00023136"/>
    </source>
</evidence>
<keyword evidence="10" id="KW-0406">Ion transport</keyword>
<keyword evidence="8" id="KW-0106">Calcium</keyword>
<organism evidence="17 18">
    <name type="scientific">Aphanomyces astaci</name>
    <name type="common">Crayfish plague agent</name>
    <dbReference type="NCBI Taxonomy" id="112090"/>
    <lineage>
        <taxon>Eukaryota</taxon>
        <taxon>Sar</taxon>
        <taxon>Stramenopiles</taxon>
        <taxon>Oomycota</taxon>
        <taxon>Saprolegniomycetes</taxon>
        <taxon>Saprolegniales</taxon>
        <taxon>Verrucalvaceae</taxon>
        <taxon>Aphanomyces</taxon>
    </lineage>
</organism>
<evidence type="ECO:0000313" key="18">
    <source>
        <dbReference type="Proteomes" id="UP000469452"/>
    </source>
</evidence>
<keyword evidence="4" id="KW-0109">Calcium transport</keyword>
<dbReference type="PANTHER" id="PTHR13462">
    <property type="entry name" value="CALCIUM UNIPORTER PROTEIN, MITOCHONDRIAL"/>
    <property type="match status" value="1"/>
</dbReference>
<evidence type="ECO:0000256" key="3">
    <source>
        <dbReference type="ARBA" id="ARBA00022448"/>
    </source>
</evidence>